<feature type="region of interest" description="Disordered" evidence="1">
    <location>
        <begin position="435"/>
        <end position="458"/>
    </location>
</feature>
<feature type="compositionally biased region" description="Gly residues" evidence="1">
    <location>
        <begin position="315"/>
        <end position="326"/>
    </location>
</feature>
<feature type="region of interest" description="Disordered" evidence="1">
    <location>
        <begin position="291"/>
        <end position="326"/>
    </location>
</feature>
<reference evidence="2" key="1">
    <citation type="journal article" date="2020" name="bioRxiv">
        <title>Comparative genomics of Chlamydomonas.</title>
        <authorList>
            <person name="Craig R.J."/>
            <person name="Hasan A.R."/>
            <person name="Ness R.W."/>
            <person name="Keightley P.D."/>
        </authorList>
    </citation>
    <scope>NUCLEOTIDE SEQUENCE</scope>
    <source>
        <strain evidence="2">SAG 7.73</strain>
    </source>
</reference>
<evidence type="ECO:0000313" key="2">
    <source>
        <dbReference type="EMBL" id="KAG2440952.1"/>
    </source>
</evidence>
<dbReference type="OrthoDB" id="8962942at2759"/>
<evidence type="ECO:0000256" key="1">
    <source>
        <dbReference type="SAM" id="MobiDB-lite"/>
    </source>
</evidence>
<feature type="region of interest" description="Disordered" evidence="1">
    <location>
        <begin position="551"/>
        <end position="572"/>
    </location>
</feature>
<feature type="compositionally biased region" description="Low complexity" evidence="1">
    <location>
        <begin position="551"/>
        <end position="566"/>
    </location>
</feature>
<gene>
    <name evidence="2" type="ORF">HXX76_003805</name>
</gene>
<feature type="compositionally biased region" description="Basic and acidic residues" evidence="1">
    <location>
        <begin position="650"/>
        <end position="664"/>
    </location>
</feature>
<dbReference type="Proteomes" id="UP000650467">
    <property type="component" value="Unassembled WGS sequence"/>
</dbReference>
<sequence length="1239" mass="121156">MPEERDGASSSPAAPDWNRSFQQCLELLKGPGDERRFVGLLLVTRLLPQGSDDAVRRVLEALGWTFLQRLLLPLRRQPSAAAPAVAGDAATQQASCVGLALSILAAACRLPDVAAGAEVRESLPLMLRVVRMGGVSPVLTAAGAALPAADPAADAAAVTDALECLVAAAAASPAATCAVLDGADALGAVAEALTRMAAVLTAPASAAAAAAGQGGGEGEGAVLEAAAHNGALLAMSLLERLVAGSAAGAVAPAEGPSGRAVALVAKHPAAAAKAVAALAQLMGNRRLLAGQAKPPGAQTEQPAVNGAAGGDSSAVGGGSTGGGGGGGGAAQLQLEAMYLLLLLLRACHEPAATAASEELRRLDVASAASTLQPQRQQQLQPGSWSAAVRRGLGWLLRSRVPPALKHAAIELAALTVGVVGEPWLLGAGQAQAEAPAGAGARRQAQGQGQGQSQVPDDQPGAFLQLVTEIMKIELGMLLHDAMHPSRPVPAGAAPGGLRSAARGQAAAPQPSQRLLDELAQRAAKLRAEEEAAARKAAEAAVAAGAAETAQRAGGDGAPAALPASGGMSEPGAEAMDVEPGPVGVASAAAGEASVPAAATAATAAATAGGDRMLAGERALLLLPACYSLLESCVGAVAADAAAGDDDGGDAMERDEPPAELRRARPELSDAVLTHAMRTFHEVSDTLLEFFEAAAGAAAAGGEGGGGGGGGGAAPGAAAAAAPGPVAAASETEQVQVPPVLLLGAARVLGRYFAEAPQAMLSDKVLAALPAVMAVRDEGEGEDGTYALPFLLPGLLQATGDGFQGRAEACKALQGAPAALEACAAYLGHCVRRAAAAAAYLDGHLPRPAQQSSGTAVEAEAATVAVVRASPALAAACSEAAAAEAGLADVCMLLCNLLEPAALAAACGRRAGTAGGVADAAWAAVRRTVSGAGPAAAATVEAAATASAAQLSPVLALLQPAVWLVVRWAEARSGTLQALAGMDVLSSTRSGGASSGTGAECAAAQALAAVQLAPRALLCPACLACVAVAATMRRLSDTASASSSSTGSEHGSSTAAGAAAAILPPALLEGVCRLAVAAAAAGASLELASLQRALDASEAWRQTEERLMQQARVQAGSHPPGSGPAAPEVDMGGDGGVPEGVRAGWLTAAAAHADFAGDAVLCWERLLGALAQVVEVSGAARALARAAPAIQGLAAAAVAAQAGGEAAGRRPVGPVSGPARELLLDVNLALLLQVVAVTGP</sequence>
<dbReference type="AlphaFoldDB" id="A0A835W549"/>
<name>A0A835W549_CHLIN</name>
<dbReference type="PANTHER" id="PTHR13109:SF7">
    <property type="entry name" value="NEUROCHONDRIN"/>
    <property type="match status" value="1"/>
</dbReference>
<feature type="region of interest" description="Disordered" evidence="1">
    <location>
        <begin position="1109"/>
        <end position="1133"/>
    </location>
</feature>
<feature type="region of interest" description="Disordered" evidence="1">
    <location>
        <begin position="640"/>
        <end position="664"/>
    </location>
</feature>
<comment type="caution">
    <text evidence="2">The sequence shown here is derived from an EMBL/GenBank/DDBJ whole genome shotgun (WGS) entry which is preliminary data.</text>
</comment>
<feature type="compositionally biased region" description="Low complexity" evidence="1">
    <location>
        <begin position="435"/>
        <end position="446"/>
    </location>
</feature>
<dbReference type="EMBL" id="JAEHOC010000006">
    <property type="protein sequence ID" value="KAG2440952.1"/>
    <property type="molecule type" value="Genomic_DNA"/>
</dbReference>
<accession>A0A835W549</accession>
<feature type="compositionally biased region" description="Low complexity" evidence="1">
    <location>
        <begin position="1114"/>
        <end position="1126"/>
    </location>
</feature>
<feature type="region of interest" description="Disordered" evidence="1">
    <location>
        <begin position="485"/>
        <end position="512"/>
    </location>
</feature>
<dbReference type="InterPro" id="IPR008709">
    <property type="entry name" value="Neurochondrin"/>
</dbReference>
<dbReference type="PANTHER" id="PTHR13109">
    <property type="entry name" value="NEUROCHONDRIN"/>
    <property type="match status" value="1"/>
</dbReference>
<organism evidence="2 3">
    <name type="scientific">Chlamydomonas incerta</name>
    <dbReference type="NCBI Taxonomy" id="51695"/>
    <lineage>
        <taxon>Eukaryota</taxon>
        <taxon>Viridiplantae</taxon>
        <taxon>Chlorophyta</taxon>
        <taxon>core chlorophytes</taxon>
        <taxon>Chlorophyceae</taxon>
        <taxon>CS clade</taxon>
        <taxon>Chlamydomonadales</taxon>
        <taxon>Chlamydomonadaceae</taxon>
        <taxon>Chlamydomonas</taxon>
    </lineage>
</organism>
<protein>
    <recommendedName>
        <fullName evidence="4">Neurochondrin</fullName>
    </recommendedName>
</protein>
<evidence type="ECO:0000313" key="3">
    <source>
        <dbReference type="Proteomes" id="UP000650467"/>
    </source>
</evidence>
<dbReference type="Pfam" id="PF05536">
    <property type="entry name" value="Neurochondrin"/>
    <property type="match status" value="2"/>
</dbReference>
<keyword evidence="3" id="KW-1185">Reference proteome</keyword>
<evidence type="ECO:0008006" key="4">
    <source>
        <dbReference type="Google" id="ProtNLM"/>
    </source>
</evidence>
<proteinExistence type="predicted"/>